<dbReference type="InterPro" id="IPR036874">
    <property type="entry name" value="Carbonic_anhydrase_sf"/>
</dbReference>
<dbReference type="GO" id="GO:0015976">
    <property type="term" value="P:carbon utilization"/>
    <property type="evidence" value="ECO:0007669"/>
    <property type="project" value="InterPro"/>
</dbReference>
<dbReference type="OrthoDB" id="9797527at2"/>
<accession>A0A3N1PQK4</accession>
<dbReference type="Pfam" id="PF00484">
    <property type="entry name" value="Pro_CA"/>
    <property type="match status" value="1"/>
</dbReference>
<dbReference type="PROSITE" id="PS00704">
    <property type="entry name" value="PROK_CO2_ANHYDRASE_1"/>
    <property type="match status" value="1"/>
</dbReference>
<organism evidence="10 11">
    <name type="scientific">Gallaecimonas pentaromativorans</name>
    <dbReference type="NCBI Taxonomy" id="584787"/>
    <lineage>
        <taxon>Bacteria</taxon>
        <taxon>Pseudomonadati</taxon>
        <taxon>Pseudomonadota</taxon>
        <taxon>Gammaproteobacteria</taxon>
        <taxon>Enterobacterales</taxon>
        <taxon>Gallaecimonadaceae</taxon>
        <taxon>Gallaecimonas</taxon>
    </lineage>
</organism>
<feature type="binding site" evidence="9">
    <location>
        <position position="101"/>
    </location>
    <ligand>
        <name>Zn(2+)</name>
        <dbReference type="ChEBI" id="CHEBI:29105"/>
    </ligand>
</feature>
<dbReference type="PANTHER" id="PTHR11002:SF76">
    <property type="entry name" value="CARBONIC ANHYDRASE"/>
    <property type="match status" value="1"/>
</dbReference>
<comment type="caution">
    <text evidence="10">The sequence shown here is derived from an EMBL/GenBank/DDBJ whole genome shotgun (WGS) entry which is preliminary data.</text>
</comment>
<keyword evidence="5" id="KW-0456">Lyase</keyword>
<comment type="catalytic activity">
    <reaction evidence="7">
        <text>hydrogencarbonate + H(+) = CO2 + H2O</text>
        <dbReference type="Rhea" id="RHEA:10748"/>
        <dbReference type="ChEBI" id="CHEBI:15377"/>
        <dbReference type="ChEBI" id="CHEBI:15378"/>
        <dbReference type="ChEBI" id="CHEBI:16526"/>
        <dbReference type="ChEBI" id="CHEBI:17544"/>
        <dbReference type="EC" id="4.2.1.1"/>
    </reaction>
</comment>
<keyword evidence="11" id="KW-1185">Reference proteome</keyword>
<dbReference type="GO" id="GO:0008270">
    <property type="term" value="F:zinc ion binding"/>
    <property type="evidence" value="ECO:0007669"/>
    <property type="project" value="InterPro"/>
</dbReference>
<dbReference type="EMBL" id="RJUL01000001">
    <property type="protein sequence ID" value="ROQ30489.1"/>
    <property type="molecule type" value="Genomic_DNA"/>
</dbReference>
<feature type="binding site" evidence="9">
    <location>
        <position position="98"/>
    </location>
    <ligand>
        <name>Zn(2+)</name>
        <dbReference type="ChEBI" id="CHEBI:29105"/>
    </ligand>
</feature>
<dbReference type="NCBIfam" id="NF007756">
    <property type="entry name" value="PRK10437.1"/>
    <property type="match status" value="1"/>
</dbReference>
<comment type="similarity">
    <text evidence="1">Belongs to the beta-class carbonic anhydrase family.</text>
</comment>
<dbReference type="RefSeq" id="WP_050657779.1">
    <property type="nucleotide sequence ID" value="NZ_JBLXEP010000001.1"/>
</dbReference>
<dbReference type="EC" id="4.2.1.1" evidence="2"/>
<feature type="binding site" evidence="9">
    <location>
        <position position="44"/>
    </location>
    <ligand>
        <name>Zn(2+)</name>
        <dbReference type="ChEBI" id="CHEBI:29105"/>
    </ligand>
</feature>
<dbReference type="CDD" id="cd00883">
    <property type="entry name" value="beta_CA_cladeA"/>
    <property type="match status" value="1"/>
</dbReference>
<evidence type="ECO:0000313" key="10">
    <source>
        <dbReference type="EMBL" id="ROQ30489.1"/>
    </source>
</evidence>
<comment type="cofactor">
    <cofactor evidence="9">
        <name>Zn(2+)</name>
        <dbReference type="ChEBI" id="CHEBI:29105"/>
    </cofactor>
    <text evidence="9">Binds 1 zinc ion per subunit.</text>
</comment>
<feature type="binding site" evidence="9">
    <location>
        <position position="42"/>
    </location>
    <ligand>
        <name>Zn(2+)</name>
        <dbReference type="ChEBI" id="CHEBI:29105"/>
    </ligand>
</feature>
<evidence type="ECO:0000256" key="7">
    <source>
        <dbReference type="ARBA" id="ARBA00048348"/>
    </source>
</evidence>
<sequence length="215" mass="23623">MKDPKTLLANNREWSHQMRENDPTFFERLAERQNPHLLWIGCADSRVPAEQLTGLLPGELFVHRNVANQVLTTDVNCQSVIDFAVGALKVRHVIVCGHYGCGGVQAALQGGAEGSLGQWLLDLKEVAERHGSLLDGLSFTEQANRLCELNVLEAVCRVARSPAVQKAWNEGQKLSIHGWIYGVADGELQELGLTVTSQDDIVPARDKVLSSYVSL</sequence>
<gene>
    <name evidence="10" type="ORF">EDC28_101175</name>
</gene>
<dbReference type="STRING" id="584787.GCA_001247655_01769"/>
<evidence type="ECO:0000256" key="1">
    <source>
        <dbReference type="ARBA" id="ARBA00006217"/>
    </source>
</evidence>
<dbReference type="Gene3D" id="3.40.1050.10">
    <property type="entry name" value="Carbonic anhydrase"/>
    <property type="match status" value="1"/>
</dbReference>
<dbReference type="AlphaFoldDB" id="A0A3N1PQK4"/>
<dbReference type="PANTHER" id="PTHR11002">
    <property type="entry name" value="CARBONIC ANHYDRASE"/>
    <property type="match status" value="1"/>
</dbReference>
<evidence type="ECO:0000256" key="2">
    <source>
        <dbReference type="ARBA" id="ARBA00012925"/>
    </source>
</evidence>
<dbReference type="FunFam" id="3.40.1050.10:FF:000001">
    <property type="entry name" value="Carbonic anhydrase"/>
    <property type="match status" value="1"/>
</dbReference>
<dbReference type="Proteomes" id="UP000268033">
    <property type="component" value="Unassembled WGS sequence"/>
</dbReference>
<evidence type="ECO:0000256" key="3">
    <source>
        <dbReference type="ARBA" id="ARBA00022723"/>
    </source>
</evidence>
<name>A0A3N1PQK4_9GAMM</name>
<evidence type="ECO:0000256" key="9">
    <source>
        <dbReference type="PIRSR" id="PIRSR601765-1"/>
    </source>
</evidence>
<dbReference type="GO" id="GO:0004089">
    <property type="term" value="F:carbonate dehydratase activity"/>
    <property type="evidence" value="ECO:0007669"/>
    <property type="project" value="UniProtKB-EC"/>
</dbReference>
<dbReference type="SMART" id="SM00947">
    <property type="entry name" value="Pro_CA"/>
    <property type="match status" value="1"/>
</dbReference>
<evidence type="ECO:0000256" key="8">
    <source>
        <dbReference type="ARBA" id="ARBA00082533"/>
    </source>
</evidence>
<proteinExistence type="inferred from homology"/>
<evidence type="ECO:0000256" key="5">
    <source>
        <dbReference type="ARBA" id="ARBA00023239"/>
    </source>
</evidence>
<evidence type="ECO:0000313" key="11">
    <source>
        <dbReference type="Proteomes" id="UP000268033"/>
    </source>
</evidence>
<dbReference type="InterPro" id="IPR001765">
    <property type="entry name" value="Carbonic_anhydrase"/>
</dbReference>
<evidence type="ECO:0000256" key="6">
    <source>
        <dbReference type="ARBA" id="ARBA00039351"/>
    </source>
</evidence>
<keyword evidence="3 9" id="KW-0479">Metal-binding</keyword>
<protein>
    <recommendedName>
        <fullName evidence="6">Carbonic anhydrase 2</fullName>
        <ecNumber evidence="2">4.2.1.1</ecNumber>
    </recommendedName>
    <alternativeName>
        <fullName evidence="8">Carbonate dehydratase 2</fullName>
    </alternativeName>
</protein>
<evidence type="ECO:0000256" key="4">
    <source>
        <dbReference type="ARBA" id="ARBA00022833"/>
    </source>
</evidence>
<keyword evidence="4 9" id="KW-0862">Zinc</keyword>
<reference evidence="10 11" key="1">
    <citation type="submission" date="2018-11" db="EMBL/GenBank/DDBJ databases">
        <title>Genomic Encyclopedia of Type Strains, Phase IV (KMG-IV): sequencing the most valuable type-strain genomes for metagenomic binning, comparative biology and taxonomic classification.</title>
        <authorList>
            <person name="Goeker M."/>
        </authorList>
    </citation>
    <scope>NUCLEOTIDE SEQUENCE [LARGE SCALE GENOMIC DNA]</scope>
    <source>
        <strain evidence="10 11">DSM 21945</strain>
    </source>
</reference>
<dbReference type="SUPFAM" id="SSF53056">
    <property type="entry name" value="beta-carbonic anhydrase, cab"/>
    <property type="match status" value="1"/>
</dbReference>
<dbReference type="InterPro" id="IPR015892">
    <property type="entry name" value="Carbonic_anhydrase_CS"/>
</dbReference>